<keyword evidence="8" id="KW-1185">Reference proteome</keyword>
<dbReference type="Pfam" id="PF01061">
    <property type="entry name" value="ABC2_membrane"/>
    <property type="match status" value="1"/>
</dbReference>
<evidence type="ECO:0000256" key="3">
    <source>
        <dbReference type="ARBA" id="ARBA00022989"/>
    </source>
</evidence>
<sequence length="215" mass="24292">MAIFCFLVWFYPLGVYQNAQYSDTMHSRSTLAFLIIWVLFLFASSMAHMLIAGITSDEMASAFANIVSIMLYAFCGILAGPDALPGFWIFMYRVNPFTYVTAGLLSTSLGNAPMHCADNELLSFSVPPNQTCAEYLRPYMEVNGGEVMNPTASDDEQCRFCSVTWTNDFLRGVNIDFGTRWRDFGLVWVYVVFNVSAAVFLYWLCRVPKGNKKRT</sequence>
<name>A0A3A2ZHN6_9EURO</name>
<proteinExistence type="predicted"/>
<evidence type="ECO:0000313" key="8">
    <source>
        <dbReference type="Proteomes" id="UP000266188"/>
    </source>
</evidence>
<dbReference type="EMBL" id="MVGC01000159">
    <property type="protein sequence ID" value="RJE22622.1"/>
    <property type="molecule type" value="Genomic_DNA"/>
</dbReference>
<dbReference type="AlphaFoldDB" id="A0A3A2ZHN6"/>
<evidence type="ECO:0000256" key="1">
    <source>
        <dbReference type="ARBA" id="ARBA00004141"/>
    </source>
</evidence>
<protein>
    <submittedName>
        <fullName evidence="7">ABC multidrug transporter</fullName>
    </submittedName>
</protein>
<dbReference type="OrthoDB" id="245989at2759"/>
<gene>
    <name evidence="7" type="ORF">PHISCL_05045</name>
</gene>
<feature type="transmembrane region" description="Helical" evidence="5">
    <location>
        <begin position="66"/>
        <end position="90"/>
    </location>
</feature>
<comment type="subcellular location">
    <subcellularLocation>
        <location evidence="1">Membrane</location>
        <topology evidence="1">Multi-pass membrane protein</topology>
    </subcellularLocation>
</comment>
<organism evidence="7 8">
    <name type="scientific">Aspergillus sclerotialis</name>
    <dbReference type="NCBI Taxonomy" id="2070753"/>
    <lineage>
        <taxon>Eukaryota</taxon>
        <taxon>Fungi</taxon>
        <taxon>Dikarya</taxon>
        <taxon>Ascomycota</taxon>
        <taxon>Pezizomycotina</taxon>
        <taxon>Eurotiomycetes</taxon>
        <taxon>Eurotiomycetidae</taxon>
        <taxon>Eurotiales</taxon>
        <taxon>Aspergillaceae</taxon>
        <taxon>Aspergillus</taxon>
        <taxon>Aspergillus subgen. Polypaecilum</taxon>
    </lineage>
</organism>
<evidence type="ECO:0000313" key="7">
    <source>
        <dbReference type="EMBL" id="RJE22622.1"/>
    </source>
</evidence>
<dbReference type="InterPro" id="IPR013525">
    <property type="entry name" value="ABC2_TM"/>
</dbReference>
<dbReference type="GO" id="GO:0016020">
    <property type="term" value="C:membrane"/>
    <property type="evidence" value="ECO:0007669"/>
    <property type="project" value="UniProtKB-SubCell"/>
</dbReference>
<keyword evidence="2 5" id="KW-0812">Transmembrane</keyword>
<reference evidence="8" key="1">
    <citation type="submission" date="2017-02" db="EMBL/GenBank/DDBJ databases">
        <authorList>
            <person name="Tafer H."/>
            <person name="Lopandic K."/>
        </authorList>
    </citation>
    <scope>NUCLEOTIDE SEQUENCE [LARGE SCALE GENOMIC DNA]</scope>
    <source>
        <strain evidence="8">CBS 366.77</strain>
    </source>
</reference>
<evidence type="ECO:0000256" key="2">
    <source>
        <dbReference type="ARBA" id="ARBA00022692"/>
    </source>
</evidence>
<evidence type="ECO:0000256" key="5">
    <source>
        <dbReference type="SAM" id="Phobius"/>
    </source>
</evidence>
<evidence type="ECO:0000259" key="6">
    <source>
        <dbReference type="Pfam" id="PF01061"/>
    </source>
</evidence>
<dbReference type="GO" id="GO:0140359">
    <property type="term" value="F:ABC-type transporter activity"/>
    <property type="evidence" value="ECO:0007669"/>
    <property type="project" value="InterPro"/>
</dbReference>
<keyword evidence="3 5" id="KW-1133">Transmembrane helix</keyword>
<accession>A0A3A2ZHN6</accession>
<comment type="caution">
    <text evidence="7">The sequence shown here is derived from an EMBL/GenBank/DDBJ whole genome shotgun (WGS) entry which is preliminary data.</text>
</comment>
<feature type="transmembrane region" description="Helical" evidence="5">
    <location>
        <begin position="187"/>
        <end position="205"/>
    </location>
</feature>
<keyword evidence="4 5" id="KW-0472">Membrane</keyword>
<evidence type="ECO:0000256" key="4">
    <source>
        <dbReference type="ARBA" id="ARBA00023136"/>
    </source>
</evidence>
<feature type="transmembrane region" description="Helical" evidence="5">
    <location>
        <begin position="33"/>
        <end position="54"/>
    </location>
</feature>
<dbReference type="Proteomes" id="UP000266188">
    <property type="component" value="Unassembled WGS sequence"/>
</dbReference>
<feature type="domain" description="ABC-2 type transporter transmembrane" evidence="6">
    <location>
        <begin position="2"/>
        <end position="107"/>
    </location>
</feature>
<dbReference type="STRING" id="2070753.A0A3A2ZHN6"/>